<keyword evidence="3" id="KW-0862">Zinc</keyword>
<dbReference type="GO" id="GO:0005634">
    <property type="term" value="C:nucleus"/>
    <property type="evidence" value="ECO:0007669"/>
    <property type="project" value="TreeGrafter"/>
</dbReference>
<dbReference type="Proteomes" id="UP000091918">
    <property type="component" value="Unassembled WGS sequence"/>
</dbReference>
<dbReference type="InterPro" id="IPR007529">
    <property type="entry name" value="Znf_HIT"/>
</dbReference>
<dbReference type="InterPro" id="IPR051639">
    <property type="entry name" value="BCD1"/>
</dbReference>
<reference evidence="7 8" key="1">
    <citation type="submission" date="2015-07" db="EMBL/GenBank/DDBJ databases">
        <title>Emmonsia species relationships and genome sequence.</title>
        <authorList>
            <person name="Cuomo C.A."/>
            <person name="Schwartz I.S."/>
            <person name="Kenyon C."/>
            <person name="de Hoog G.S."/>
            <person name="Govender N.P."/>
            <person name="Botha A."/>
            <person name="Moreno L."/>
            <person name="de Vries M."/>
            <person name="Munoz J.F."/>
            <person name="Stielow J.B."/>
        </authorList>
    </citation>
    <scope>NUCLEOTIDE SEQUENCE [LARGE SCALE GENOMIC DNA]</scope>
    <source>
        <strain evidence="7 8">CBS 136260</strain>
    </source>
</reference>
<feature type="compositionally biased region" description="Polar residues" evidence="5">
    <location>
        <begin position="366"/>
        <end position="378"/>
    </location>
</feature>
<dbReference type="AlphaFoldDB" id="A0A1B7NWN5"/>
<protein>
    <recommendedName>
        <fullName evidence="6">HIT-type domain-containing protein</fullName>
    </recommendedName>
</protein>
<keyword evidence="1" id="KW-0479">Metal-binding</keyword>
<evidence type="ECO:0000256" key="1">
    <source>
        <dbReference type="ARBA" id="ARBA00022723"/>
    </source>
</evidence>
<feature type="domain" description="HIT-type" evidence="6">
    <location>
        <begin position="4"/>
        <end position="36"/>
    </location>
</feature>
<organism evidence="7 8">
    <name type="scientific">Emergomyces africanus</name>
    <dbReference type="NCBI Taxonomy" id="1955775"/>
    <lineage>
        <taxon>Eukaryota</taxon>
        <taxon>Fungi</taxon>
        <taxon>Dikarya</taxon>
        <taxon>Ascomycota</taxon>
        <taxon>Pezizomycotina</taxon>
        <taxon>Eurotiomycetes</taxon>
        <taxon>Eurotiomycetidae</taxon>
        <taxon>Onygenales</taxon>
        <taxon>Ajellomycetaceae</taxon>
        <taxon>Emergomyces</taxon>
    </lineage>
</organism>
<name>A0A1B7NWN5_9EURO</name>
<dbReference type="Gene3D" id="3.30.60.190">
    <property type="match status" value="1"/>
</dbReference>
<feature type="compositionally biased region" description="Gly residues" evidence="5">
    <location>
        <begin position="151"/>
        <end position="162"/>
    </location>
</feature>
<evidence type="ECO:0000259" key="6">
    <source>
        <dbReference type="PROSITE" id="PS51083"/>
    </source>
</evidence>
<dbReference type="GO" id="GO:0070761">
    <property type="term" value="C:pre-snoRNP complex"/>
    <property type="evidence" value="ECO:0007669"/>
    <property type="project" value="TreeGrafter"/>
</dbReference>
<evidence type="ECO:0000313" key="8">
    <source>
        <dbReference type="Proteomes" id="UP000091918"/>
    </source>
</evidence>
<evidence type="ECO:0000256" key="2">
    <source>
        <dbReference type="ARBA" id="ARBA00022771"/>
    </source>
</evidence>
<proteinExistence type="predicted"/>
<gene>
    <name evidence="7" type="ORF">ACJ72_04470</name>
</gene>
<dbReference type="GO" id="GO:0000492">
    <property type="term" value="P:box C/D snoRNP assembly"/>
    <property type="evidence" value="ECO:0007669"/>
    <property type="project" value="TreeGrafter"/>
</dbReference>
<dbReference type="SUPFAM" id="SSF144232">
    <property type="entry name" value="HIT/MYND zinc finger-like"/>
    <property type="match status" value="1"/>
</dbReference>
<dbReference type="Pfam" id="PF04438">
    <property type="entry name" value="zf-HIT"/>
    <property type="match status" value="1"/>
</dbReference>
<feature type="region of interest" description="Disordered" evidence="5">
    <location>
        <begin position="358"/>
        <end position="378"/>
    </location>
</feature>
<sequence length="378" mass="41285">MAFCEVCSTEPSKYRCPTCNVQSCSLGCTQSHKIHCTPKAPEQGQEPEKQTGLLDDTVQNDMLETAPGDTCEGTSNANPPLLGNLPPNFNTPKAAFHFKDLESPQALNDLFARYPALRSQLREIYKLTLEEEWVETNYSNYGRGRGRGRGRGAFAGRGGGRSRGPWNEEKGFNRGLGKVRRLRESLESNNYGAASSADIEGFRQFSALVLADNDRSRDMMRPQPEVDGSSSAADNEYFRGGKWVFASSSWGSEINHFSPQVKSKRIGHYFILLEAAPLYKDTLLRTYRLATLISTNKQTTGQKIPSCCLCSSAHACSGFECRIAPTGLADACNDNSDSSQNSVQMLLNMPSTLMLVSPGEPGNGLGTSNHSLSAQKPS</sequence>
<evidence type="ECO:0000256" key="5">
    <source>
        <dbReference type="SAM" id="MobiDB-lite"/>
    </source>
</evidence>
<dbReference type="PANTHER" id="PTHR13483">
    <property type="entry name" value="BOX C_D SNORNA PROTEIN 1-RELATED"/>
    <property type="match status" value="1"/>
</dbReference>
<evidence type="ECO:0000256" key="3">
    <source>
        <dbReference type="ARBA" id="ARBA00022833"/>
    </source>
</evidence>
<comment type="caution">
    <text evidence="7">The sequence shown here is derived from an EMBL/GenBank/DDBJ whole genome shotgun (WGS) entry which is preliminary data.</text>
</comment>
<dbReference type="OrthoDB" id="18412at2759"/>
<dbReference type="GO" id="GO:0008270">
    <property type="term" value="F:zinc ion binding"/>
    <property type="evidence" value="ECO:0007669"/>
    <property type="project" value="UniProtKB-UniRule"/>
</dbReference>
<dbReference type="CDD" id="cd23024">
    <property type="entry name" value="zf-HIT_ZNHIT2-3"/>
    <property type="match status" value="1"/>
</dbReference>
<dbReference type="GO" id="GO:0048254">
    <property type="term" value="P:snoRNA localization"/>
    <property type="evidence" value="ECO:0007669"/>
    <property type="project" value="TreeGrafter"/>
</dbReference>
<keyword evidence="2 4" id="KW-0863">Zinc-finger</keyword>
<evidence type="ECO:0000256" key="4">
    <source>
        <dbReference type="PROSITE-ProRule" id="PRU00453"/>
    </source>
</evidence>
<accession>A0A1B7NWN5</accession>
<evidence type="ECO:0000313" key="7">
    <source>
        <dbReference type="EMBL" id="OAX81190.1"/>
    </source>
</evidence>
<feature type="region of interest" description="Disordered" evidence="5">
    <location>
        <begin position="149"/>
        <end position="170"/>
    </location>
</feature>
<dbReference type="EMBL" id="LGUA01000527">
    <property type="protein sequence ID" value="OAX81190.1"/>
    <property type="molecule type" value="Genomic_DNA"/>
</dbReference>
<dbReference type="PROSITE" id="PS51083">
    <property type="entry name" value="ZF_HIT"/>
    <property type="match status" value="1"/>
</dbReference>
<dbReference type="GO" id="GO:0000463">
    <property type="term" value="P:maturation of LSU-rRNA from tricistronic rRNA transcript (SSU-rRNA, 5.8S rRNA, LSU-rRNA)"/>
    <property type="evidence" value="ECO:0007669"/>
    <property type="project" value="TreeGrafter"/>
</dbReference>
<keyword evidence="8" id="KW-1185">Reference proteome</keyword>